<protein>
    <recommendedName>
        <fullName evidence="5">TPX2 domain-containing protein</fullName>
    </recommendedName>
</protein>
<feature type="compositionally biased region" description="Basic and acidic residues" evidence="1">
    <location>
        <begin position="28"/>
        <end position="48"/>
    </location>
</feature>
<dbReference type="InParanoid" id="A0A251T5N0"/>
<name>A0A251T5N0_HELAN</name>
<feature type="compositionally biased region" description="Basic and acidic residues" evidence="1">
    <location>
        <begin position="75"/>
        <end position="116"/>
    </location>
</feature>
<gene>
    <name evidence="3" type="ORF">HannXRQ_Chr12g0386001</name>
    <name evidence="2" type="ORF">HanXRQr2_Chr12g0564991</name>
</gene>
<dbReference type="Gramene" id="mRNA:HanXRQr2_Chr12g0564991">
    <property type="protein sequence ID" value="mRNA:HanXRQr2_Chr12g0564991"/>
    <property type="gene ID" value="HanXRQr2_Chr12g0564991"/>
</dbReference>
<evidence type="ECO:0000256" key="1">
    <source>
        <dbReference type="SAM" id="MobiDB-lite"/>
    </source>
</evidence>
<dbReference type="EMBL" id="CM007901">
    <property type="protein sequence ID" value="OTG06467.1"/>
    <property type="molecule type" value="Genomic_DNA"/>
</dbReference>
<keyword evidence="4" id="KW-1185">Reference proteome</keyword>
<evidence type="ECO:0000313" key="3">
    <source>
        <dbReference type="EMBL" id="OTG06467.1"/>
    </source>
</evidence>
<reference evidence="2" key="3">
    <citation type="submission" date="2020-06" db="EMBL/GenBank/DDBJ databases">
        <title>Helianthus annuus Genome sequencing and assembly Release 2.</title>
        <authorList>
            <person name="Gouzy J."/>
            <person name="Langlade N."/>
            <person name="Munos S."/>
        </authorList>
    </citation>
    <scope>NUCLEOTIDE SEQUENCE</scope>
    <source>
        <tissue evidence="2">Leaves</tissue>
    </source>
</reference>
<organism evidence="3 4">
    <name type="scientific">Helianthus annuus</name>
    <name type="common">Common sunflower</name>
    <dbReference type="NCBI Taxonomy" id="4232"/>
    <lineage>
        <taxon>Eukaryota</taxon>
        <taxon>Viridiplantae</taxon>
        <taxon>Streptophyta</taxon>
        <taxon>Embryophyta</taxon>
        <taxon>Tracheophyta</taxon>
        <taxon>Spermatophyta</taxon>
        <taxon>Magnoliopsida</taxon>
        <taxon>eudicotyledons</taxon>
        <taxon>Gunneridae</taxon>
        <taxon>Pentapetalae</taxon>
        <taxon>asterids</taxon>
        <taxon>campanulids</taxon>
        <taxon>Asterales</taxon>
        <taxon>Asteraceae</taxon>
        <taxon>Asteroideae</taxon>
        <taxon>Heliantheae alliance</taxon>
        <taxon>Heliantheae</taxon>
        <taxon>Helianthus</taxon>
    </lineage>
</organism>
<evidence type="ECO:0000313" key="4">
    <source>
        <dbReference type="Proteomes" id="UP000215914"/>
    </source>
</evidence>
<evidence type="ECO:0000313" key="2">
    <source>
        <dbReference type="EMBL" id="KAF5779908.1"/>
    </source>
</evidence>
<accession>A0A251T5N0</accession>
<reference evidence="3" key="2">
    <citation type="submission" date="2017-02" db="EMBL/GenBank/DDBJ databases">
        <title>Sunflower complete genome.</title>
        <authorList>
            <person name="Langlade N."/>
            <person name="Munos S."/>
        </authorList>
    </citation>
    <scope>NUCLEOTIDE SEQUENCE [LARGE SCALE GENOMIC DNA]</scope>
    <source>
        <tissue evidence="3">Leaves</tissue>
    </source>
</reference>
<feature type="compositionally biased region" description="Polar residues" evidence="1">
    <location>
        <begin position="200"/>
        <end position="210"/>
    </location>
</feature>
<dbReference type="AlphaFoldDB" id="A0A251T5N0"/>
<dbReference type="Proteomes" id="UP000215914">
    <property type="component" value="Chromosome 12"/>
</dbReference>
<reference evidence="2 4" key="1">
    <citation type="journal article" date="2017" name="Nature">
        <title>The sunflower genome provides insights into oil metabolism, flowering and Asterid evolution.</title>
        <authorList>
            <person name="Badouin H."/>
            <person name="Gouzy J."/>
            <person name="Grassa C.J."/>
            <person name="Murat F."/>
            <person name="Staton S.E."/>
            <person name="Cottret L."/>
            <person name="Lelandais-Briere C."/>
            <person name="Owens G.L."/>
            <person name="Carrere S."/>
            <person name="Mayjonade B."/>
            <person name="Legrand L."/>
            <person name="Gill N."/>
            <person name="Kane N.C."/>
            <person name="Bowers J.E."/>
            <person name="Hubner S."/>
            <person name="Bellec A."/>
            <person name="Berard A."/>
            <person name="Berges H."/>
            <person name="Blanchet N."/>
            <person name="Boniface M.C."/>
            <person name="Brunel D."/>
            <person name="Catrice O."/>
            <person name="Chaidir N."/>
            <person name="Claudel C."/>
            <person name="Donnadieu C."/>
            <person name="Faraut T."/>
            <person name="Fievet G."/>
            <person name="Helmstetter N."/>
            <person name="King M."/>
            <person name="Knapp S.J."/>
            <person name="Lai Z."/>
            <person name="Le Paslier M.C."/>
            <person name="Lippi Y."/>
            <person name="Lorenzon L."/>
            <person name="Mandel J.R."/>
            <person name="Marage G."/>
            <person name="Marchand G."/>
            <person name="Marquand E."/>
            <person name="Bret-Mestries E."/>
            <person name="Morien E."/>
            <person name="Nambeesan S."/>
            <person name="Nguyen T."/>
            <person name="Pegot-Espagnet P."/>
            <person name="Pouilly N."/>
            <person name="Raftis F."/>
            <person name="Sallet E."/>
            <person name="Schiex T."/>
            <person name="Thomas J."/>
            <person name="Vandecasteele C."/>
            <person name="Vares D."/>
            <person name="Vear F."/>
            <person name="Vautrin S."/>
            <person name="Crespi M."/>
            <person name="Mangin B."/>
            <person name="Burke J.M."/>
            <person name="Salse J."/>
            <person name="Munos S."/>
            <person name="Vincourt P."/>
            <person name="Rieseberg L.H."/>
            <person name="Langlade N.B."/>
        </authorList>
    </citation>
    <scope>NUCLEOTIDE SEQUENCE [LARGE SCALE GENOMIC DNA]</scope>
    <source>
        <strain evidence="4">cv. SF193</strain>
        <tissue evidence="2">Leaves</tissue>
    </source>
</reference>
<evidence type="ECO:0008006" key="5">
    <source>
        <dbReference type="Google" id="ProtNLM"/>
    </source>
</evidence>
<dbReference type="EMBL" id="MNCJ02000327">
    <property type="protein sequence ID" value="KAF5779908.1"/>
    <property type="molecule type" value="Genomic_DNA"/>
</dbReference>
<feature type="region of interest" description="Disordered" evidence="1">
    <location>
        <begin position="22"/>
        <end position="272"/>
    </location>
</feature>
<feature type="compositionally biased region" description="Basic and acidic residues" evidence="1">
    <location>
        <begin position="251"/>
        <end position="260"/>
    </location>
</feature>
<proteinExistence type="predicted"/>
<feature type="compositionally biased region" description="Low complexity" evidence="1">
    <location>
        <begin position="125"/>
        <end position="144"/>
    </location>
</feature>
<feature type="compositionally biased region" description="Polar residues" evidence="1">
    <location>
        <begin position="150"/>
        <end position="164"/>
    </location>
</feature>
<sequence length="311" mass="34441">MPERDVGNENIGYDPAIDYEMQLAASASRDKTSKQDKKGSKSSAEKHQLSKPNQGMVRKVRPSKVNNNNNNNKSTLEEEARADKLRSYKAELQKMKKERTDAEQKRLEALKMERQKRIYARTTNSSKKQLPSPSSSTSKLSPISHMRGSTKFTDSEPGSSSPLQRSKIRPPINNSKKPSTNSGAGNRMTRSLSDTKKELTSVSKASSSMTCIRRLSEPRKINNTTSTPHTKTKSAESVSKPKPKPSNGSTETKKISEPSKVKVKVKPSVEETTSEVAKLNLNNRLSDAANDNSSPVVIDKTVVMLEEHNNQ</sequence>
<feature type="compositionally biased region" description="Polar residues" evidence="1">
    <location>
        <begin position="172"/>
        <end position="192"/>
    </location>
</feature>